<protein>
    <submittedName>
        <fullName evidence="1">Uncharacterized protein</fullName>
    </submittedName>
</protein>
<name>A0A1D1W8R4_RAMVA</name>
<proteinExistence type="predicted"/>
<organism evidence="1 2">
    <name type="scientific">Ramazzottius varieornatus</name>
    <name type="common">Water bear</name>
    <name type="synonym">Tardigrade</name>
    <dbReference type="NCBI Taxonomy" id="947166"/>
    <lineage>
        <taxon>Eukaryota</taxon>
        <taxon>Metazoa</taxon>
        <taxon>Ecdysozoa</taxon>
        <taxon>Tardigrada</taxon>
        <taxon>Eutardigrada</taxon>
        <taxon>Parachela</taxon>
        <taxon>Hypsibioidea</taxon>
        <taxon>Ramazzottiidae</taxon>
        <taxon>Ramazzottius</taxon>
    </lineage>
</organism>
<comment type="caution">
    <text evidence="1">The sequence shown here is derived from an EMBL/GenBank/DDBJ whole genome shotgun (WGS) entry which is preliminary data.</text>
</comment>
<dbReference type="Proteomes" id="UP000186922">
    <property type="component" value="Unassembled WGS sequence"/>
</dbReference>
<gene>
    <name evidence="1" type="primary">RvY_17684-1</name>
    <name evidence="1" type="synonym">RvY_17684.1</name>
    <name evidence="1" type="ORF">RvY_17684</name>
</gene>
<evidence type="ECO:0000313" key="1">
    <source>
        <dbReference type="EMBL" id="GAV07904.1"/>
    </source>
</evidence>
<accession>A0A1D1W8R4</accession>
<reference evidence="1 2" key="1">
    <citation type="journal article" date="2016" name="Nat. Commun.">
        <title>Extremotolerant tardigrade genome and improved radiotolerance of human cultured cells by tardigrade-unique protein.</title>
        <authorList>
            <person name="Hashimoto T."/>
            <person name="Horikawa D.D."/>
            <person name="Saito Y."/>
            <person name="Kuwahara H."/>
            <person name="Kozuka-Hata H."/>
            <person name="Shin-I T."/>
            <person name="Minakuchi Y."/>
            <person name="Ohishi K."/>
            <person name="Motoyama A."/>
            <person name="Aizu T."/>
            <person name="Enomoto A."/>
            <person name="Kondo K."/>
            <person name="Tanaka S."/>
            <person name="Hara Y."/>
            <person name="Koshikawa S."/>
            <person name="Sagara H."/>
            <person name="Miura T."/>
            <person name="Yokobori S."/>
            <person name="Miyagawa K."/>
            <person name="Suzuki Y."/>
            <person name="Kubo T."/>
            <person name="Oyama M."/>
            <person name="Kohara Y."/>
            <person name="Fujiyama A."/>
            <person name="Arakawa K."/>
            <person name="Katayama T."/>
            <person name="Toyoda A."/>
            <person name="Kunieda T."/>
        </authorList>
    </citation>
    <scope>NUCLEOTIDE SEQUENCE [LARGE SCALE GENOMIC DNA]</scope>
    <source>
        <strain evidence="1 2">YOKOZUNA-1</strain>
    </source>
</reference>
<keyword evidence="2" id="KW-1185">Reference proteome</keyword>
<dbReference type="AlphaFoldDB" id="A0A1D1W8R4"/>
<sequence>MVQISRTRYPDPLENKNMENKIVNRLGGEVQAHPPEQSEVGRSLSRVETTLSEIWTLRPTISNTMTSEASVLAKPD</sequence>
<dbReference type="EMBL" id="BDGG01000016">
    <property type="protein sequence ID" value="GAV07904.1"/>
    <property type="molecule type" value="Genomic_DNA"/>
</dbReference>
<evidence type="ECO:0000313" key="2">
    <source>
        <dbReference type="Proteomes" id="UP000186922"/>
    </source>
</evidence>